<dbReference type="SUPFAM" id="SSF56112">
    <property type="entry name" value="Protein kinase-like (PK-like)"/>
    <property type="match status" value="1"/>
</dbReference>
<dbReference type="Pfam" id="PF00069">
    <property type="entry name" value="Pkinase"/>
    <property type="match status" value="1"/>
</dbReference>
<keyword evidence="3" id="KW-0723">Serine/threonine-protein kinase</keyword>
<evidence type="ECO:0000256" key="5">
    <source>
        <dbReference type="ARBA" id="ARBA00022741"/>
    </source>
</evidence>
<gene>
    <name evidence="9" type="ORF">LCGC14_1494540</name>
</gene>
<evidence type="ECO:0000256" key="3">
    <source>
        <dbReference type="ARBA" id="ARBA00022527"/>
    </source>
</evidence>
<dbReference type="InterPro" id="IPR008271">
    <property type="entry name" value="Ser/Thr_kinase_AS"/>
</dbReference>
<protein>
    <recommendedName>
        <fullName evidence="2">cyclin-dependent kinase</fullName>
        <ecNumber evidence="2">2.7.11.22</ecNumber>
    </recommendedName>
</protein>
<accession>A0A0F9LLA5</accession>
<dbReference type="GO" id="GO:0010389">
    <property type="term" value="P:regulation of G2/M transition of mitotic cell cycle"/>
    <property type="evidence" value="ECO:0007669"/>
    <property type="project" value="TreeGrafter"/>
</dbReference>
<dbReference type="GO" id="GO:0000307">
    <property type="term" value="C:cyclin-dependent protein kinase holoenzyme complex"/>
    <property type="evidence" value="ECO:0007669"/>
    <property type="project" value="TreeGrafter"/>
</dbReference>
<dbReference type="EMBL" id="LAZR01010776">
    <property type="protein sequence ID" value="KKM65115.1"/>
    <property type="molecule type" value="Genomic_DNA"/>
</dbReference>
<comment type="caution">
    <text evidence="9">The sequence shown here is derived from an EMBL/GenBank/DDBJ whole genome shotgun (WGS) entry which is preliminary data.</text>
</comment>
<dbReference type="InterPro" id="IPR011009">
    <property type="entry name" value="Kinase-like_dom_sf"/>
</dbReference>
<dbReference type="GO" id="GO:0010468">
    <property type="term" value="P:regulation of gene expression"/>
    <property type="evidence" value="ECO:0007669"/>
    <property type="project" value="TreeGrafter"/>
</dbReference>
<name>A0A0F9LLA5_9ZZZZ</name>
<dbReference type="PROSITE" id="PS50011">
    <property type="entry name" value="PROTEIN_KINASE_DOM"/>
    <property type="match status" value="1"/>
</dbReference>
<dbReference type="Gene3D" id="1.10.510.10">
    <property type="entry name" value="Transferase(Phosphotransferase) domain 1"/>
    <property type="match status" value="1"/>
</dbReference>
<evidence type="ECO:0000313" key="9">
    <source>
        <dbReference type="EMBL" id="KKM65115.1"/>
    </source>
</evidence>
<comment type="similarity">
    <text evidence="1">Belongs to the protein kinase superfamily. CMGC Ser/Thr protein kinase family. CDC2/CDKX subfamily.</text>
</comment>
<dbReference type="PROSITE" id="PS00108">
    <property type="entry name" value="PROTEIN_KINASE_ST"/>
    <property type="match status" value="1"/>
</dbReference>
<proteinExistence type="inferred from homology"/>
<dbReference type="GO" id="GO:0005524">
    <property type="term" value="F:ATP binding"/>
    <property type="evidence" value="ECO:0007669"/>
    <property type="project" value="UniProtKB-KW"/>
</dbReference>
<dbReference type="AlphaFoldDB" id="A0A0F9LLA5"/>
<dbReference type="PANTHER" id="PTHR24056:SF254">
    <property type="entry name" value="CYCLIN-DEPENDENT KINASE 2"/>
    <property type="match status" value="1"/>
</dbReference>
<keyword evidence="6" id="KW-0418">Kinase</keyword>
<dbReference type="InterPro" id="IPR050108">
    <property type="entry name" value="CDK"/>
</dbReference>
<dbReference type="GO" id="GO:0007165">
    <property type="term" value="P:signal transduction"/>
    <property type="evidence" value="ECO:0007669"/>
    <property type="project" value="TreeGrafter"/>
</dbReference>
<keyword evidence="4" id="KW-0808">Transferase</keyword>
<dbReference type="PANTHER" id="PTHR24056">
    <property type="entry name" value="CELL DIVISION PROTEIN KINASE"/>
    <property type="match status" value="1"/>
</dbReference>
<dbReference type="InterPro" id="IPR000719">
    <property type="entry name" value="Prot_kinase_dom"/>
</dbReference>
<evidence type="ECO:0000256" key="2">
    <source>
        <dbReference type="ARBA" id="ARBA00012425"/>
    </source>
</evidence>
<dbReference type="GO" id="GO:0005737">
    <property type="term" value="C:cytoplasm"/>
    <property type="evidence" value="ECO:0007669"/>
    <property type="project" value="TreeGrafter"/>
</dbReference>
<keyword evidence="5" id="KW-0547">Nucleotide-binding</keyword>
<dbReference type="Gene3D" id="3.30.200.20">
    <property type="entry name" value="Phosphorylase Kinase, domain 1"/>
    <property type="match status" value="1"/>
</dbReference>
<dbReference type="GO" id="GO:0005634">
    <property type="term" value="C:nucleus"/>
    <property type="evidence" value="ECO:0007669"/>
    <property type="project" value="TreeGrafter"/>
</dbReference>
<evidence type="ECO:0000259" key="8">
    <source>
        <dbReference type="PROSITE" id="PS50011"/>
    </source>
</evidence>
<keyword evidence="7" id="KW-0067">ATP-binding</keyword>
<dbReference type="GO" id="GO:0000082">
    <property type="term" value="P:G1/S transition of mitotic cell cycle"/>
    <property type="evidence" value="ECO:0007669"/>
    <property type="project" value="TreeGrafter"/>
</dbReference>
<evidence type="ECO:0000256" key="1">
    <source>
        <dbReference type="ARBA" id="ARBA00006485"/>
    </source>
</evidence>
<feature type="domain" description="Protein kinase" evidence="8">
    <location>
        <begin position="122"/>
        <end position="339"/>
    </location>
</feature>
<evidence type="ECO:0000256" key="4">
    <source>
        <dbReference type="ARBA" id="ARBA00022679"/>
    </source>
</evidence>
<dbReference type="EC" id="2.7.11.22" evidence="2"/>
<evidence type="ECO:0000256" key="6">
    <source>
        <dbReference type="ARBA" id="ARBA00022777"/>
    </source>
</evidence>
<reference evidence="9" key="1">
    <citation type="journal article" date="2015" name="Nature">
        <title>Complex archaea that bridge the gap between prokaryotes and eukaryotes.</title>
        <authorList>
            <person name="Spang A."/>
            <person name="Saw J.H."/>
            <person name="Jorgensen S.L."/>
            <person name="Zaremba-Niedzwiedzka K."/>
            <person name="Martijn J."/>
            <person name="Lind A.E."/>
            <person name="van Eijk R."/>
            <person name="Schleper C."/>
            <person name="Guy L."/>
            <person name="Ettema T.J."/>
        </authorList>
    </citation>
    <scope>NUCLEOTIDE SEQUENCE</scope>
</reference>
<sequence length="339" mass="38285">MFTDYLYQTINDNLVTDTSLFPDLSARQVRKAIRYVKSSQALPDDGIETIVARFLFAKTLKNLLENPKSDLSVELADKDSLRETLQQAYLYSIEMINKHFGRKFVAPMPGPFVVPDITAIVGTLEKPLAEGTYGEVYSTSKGYAVKKFLATTLDESTMRETSILRYLDHPNVINLVAMQLEPPNIAMPLAAGTLEGLQLDKEKRKWYFYQLFRGLAYCHNKHVWHQDLKPANVLLFDDPSISGQLVKLADFGLALPYARQGDNYTTVVSLWWRAPELLLDDKNYSGAVDVWSLGVMLMDALIGDQLLAGDSEHNELEKIFKLLGTPTESDWPGVTIRER</sequence>
<dbReference type="GO" id="GO:0030332">
    <property type="term" value="F:cyclin binding"/>
    <property type="evidence" value="ECO:0007669"/>
    <property type="project" value="TreeGrafter"/>
</dbReference>
<organism evidence="9">
    <name type="scientific">marine sediment metagenome</name>
    <dbReference type="NCBI Taxonomy" id="412755"/>
    <lineage>
        <taxon>unclassified sequences</taxon>
        <taxon>metagenomes</taxon>
        <taxon>ecological metagenomes</taxon>
    </lineage>
</organism>
<dbReference type="SMART" id="SM00220">
    <property type="entry name" value="S_TKc"/>
    <property type="match status" value="1"/>
</dbReference>
<evidence type="ECO:0000256" key="7">
    <source>
        <dbReference type="ARBA" id="ARBA00022840"/>
    </source>
</evidence>
<dbReference type="GO" id="GO:0004693">
    <property type="term" value="F:cyclin-dependent protein serine/threonine kinase activity"/>
    <property type="evidence" value="ECO:0007669"/>
    <property type="project" value="UniProtKB-EC"/>
</dbReference>